<dbReference type="SMART" id="SM00987">
    <property type="entry name" value="UreE_C"/>
    <property type="match status" value="1"/>
</dbReference>
<dbReference type="InterPro" id="IPR036895">
    <property type="entry name" value="Uracil-DNA_glycosylase-like_sf"/>
</dbReference>
<dbReference type="Gene3D" id="3.40.470.10">
    <property type="entry name" value="Uracil-DNA glycosylase-like domain"/>
    <property type="match status" value="1"/>
</dbReference>
<organism evidence="2 3">
    <name type="scientific">Methylopila henanensis</name>
    <dbReference type="NCBI Taxonomy" id="873516"/>
    <lineage>
        <taxon>Bacteria</taxon>
        <taxon>Pseudomonadati</taxon>
        <taxon>Pseudomonadota</taxon>
        <taxon>Alphaproteobacteria</taxon>
        <taxon>Hyphomicrobiales</taxon>
        <taxon>Methylopilaceae</taxon>
        <taxon>Methylopila</taxon>
    </lineage>
</organism>
<dbReference type="RefSeq" id="WP_378799057.1">
    <property type="nucleotide sequence ID" value="NZ_JBHUER010000005.1"/>
</dbReference>
<keyword evidence="3" id="KW-1185">Reference proteome</keyword>
<dbReference type="InterPro" id="IPR005122">
    <property type="entry name" value="Uracil-DNA_glycosylase-like"/>
</dbReference>
<comment type="caution">
    <text evidence="2">The sequence shown here is derived from an EMBL/GenBank/DDBJ whole genome shotgun (WGS) entry which is preliminary data.</text>
</comment>
<feature type="domain" description="Uracil-DNA glycosylase-like" evidence="1">
    <location>
        <begin position="47"/>
        <end position="210"/>
    </location>
</feature>
<protein>
    <submittedName>
        <fullName evidence="2">Uracil-DNA glycosylase family protein</fullName>
    </submittedName>
</protein>
<dbReference type="SUPFAM" id="SSF52141">
    <property type="entry name" value="Uracil-DNA glycosylase-like"/>
    <property type="match status" value="1"/>
</dbReference>
<evidence type="ECO:0000259" key="1">
    <source>
        <dbReference type="SMART" id="SM00986"/>
    </source>
</evidence>
<name>A0ABW4K601_9HYPH</name>
<dbReference type="CDD" id="cd10033">
    <property type="entry name" value="UDG_like"/>
    <property type="match status" value="1"/>
</dbReference>
<dbReference type="EMBL" id="JBHUER010000005">
    <property type="protein sequence ID" value="MFD1703129.1"/>
    <property type="molecule type" value="Genomic_DNA"/>
</dbReference>
<evidence type="ECO:0000313" key="3">
    <source>
        <dbReference type="Proteomes" id="UP001597308"/>
    </source>
</evidence>
<evidence type="ECO:0000313" key="2">
    <source>
        <dbReference type="EMBL" id="MFD1703129.1"/>
    </source>
</evidence>
<accession>A0ABW4K601</accession>
<dbReference type="PANTHER" id="PTHR42160">
    <property type="entry name" value="URACIL-DNA GLYCOSYLASE SUPERFAMILY PROTEIN"/>
    <property type="match status" value="1"/>
</dbReference>
<gene>
    <name evidence="2" type="ORF">ACFSCV_08940</name>
</gene>
<sequence>MLTQPFNSQTSEAEDAELATLLSEIRACRICRDAPRGAPLPHPPRPVVRARATARIAVCGQAPGTRVHASGVPFTDPSGVRLRRWMGVSDDEFYDEARVAVVPMGFCFPGLDAKGGDRPPRRECAPAWRAELFGLLPSIELVLAVGRPAQLWHLGADAGPSLTAAVADWRRIVDRPGLPRVVPLPHPSWRNNAWLTRNPWFDEELAPALREMVRDALSLAPKSETGAGKRRGPR</sequence>
<dbReference type="InterPro" id="IPR047124">
    <property type="entry name" value="HI_0220.2"/>
</dbReference>
<proteinExistence type="predicted"/>
<dbReference type="SMART" id="SM00986">
    <property type="entry name" value="UDG"/>
    <property type="match status" value="1"/>
</dbReference>
<dbReference type="Pfam" id="PF03167">
    <property type="entry name" value="UDG"/>
    <property type="match status" value="1"/>
</dbReference>
<dbReference type="PANTHER" id="PTHR42160:SF1">
    <property type="entry name" value="URACIL-DNA GLYCOSYLASE SUPERFAMILY PROTEIN"/>
    <property type="match status" value="1"/>
</dbReference>
<reference evidence="3" key="1">
    <citation type="journal article" date="2019" name="Int. J. Syst. Evol. Microbiol.">
        <title>The Global Catalogue of Microorganisms (GCM) 10K type strain sequencing project: providing services to taxonomists for standard genome sequencing and annotation.</title>
        <authorList>
            <consortium name="The Broad Institute Genomics Platform"/>
            <consortium name="The Broad Institute Genome Sequencing Center for Infectious Disease"/>
            <person name="Wu L."/>
            <person name="Ma J."/>
        </authorList>
    </citation>
    <scope>NUCLEOTIDE SEQUENCE [LARGE SCALE GENOMIC DNA]</scope>
    <source>
        <strain evidence="3">KCTC 23707</strain>
    </source>
</reference>
<dbReference type="Proteomes" id="UP001597308">
    <property type="component" value="Unassembled WGS sequence"/>
</dbReference>